<reference evidence="3 4" key="1">
    <citation type="submission" date="2018-06" db="EMBL/GenBank/DDBJ databases">
        <title>Spongiibacterium sp. HME9304 Genome sequencing and assembly.</title>
        <authorList>
            <person name="Kang H."/>
            <person name="Kim H."/>
            <person name="Joh K."/>
        </authorList>
    </citation>
    <scope>NUCLEOTIDE SEQUENCE [LARGE SCALE GENOMIC DNA]</scope>
    <source>
        <strain evidence="3 4">HME9304</strain>
    </source>
</reference>
<dbReference type="InterPro" id="IPR007569">
    <property type="entry name" value="DUF559"/>
</dbReference>
<dbReference type="AlphaFoldDB" id="A0A2Z4LSA9"/>
<dbReference type="PANTHER" id="PTHR38590:SF1">
    <property type="entry name" value="BLL0828 PROTEIN"/>
    <property type="match status" value="1"/>
</dbReference>
<keyword evidence="4" id="KW-1185">Reference proteome</keyword>
<dbReference type="RefSeq" id="WP_239023420.1">
    <property type="nucleotide sequence ID" value="NZ_CP030104.1"/>
</dbReference>
<dbReference type="CDD" id="cd01038">
    <property type="entry name" value="Endonuclease_DUF559"/>
    <property type="match status" value="1"/>
</dbReference>
<evidence type="ECO:0000259" key="1">
    <source>
        <dbReference type="Pfam" id="PF02602"/>
    </source>
</evidence>
<protein>
    <submittedName>
        <fullName evidence="3">Uncharacterized protein</fullName>
        <ecNumber evidence="3">2.1.1.-</ecNumber>
    </submittedName>
</protein>
<dbReference type="InterPro" id="IPR036108">
    <property type="entry name" value="4pyrrol_syn_uPrphyn_synt_sf"/>
</dbReference>
<dbReference type="PANTHER" id="PTHR38590">
    <property type="entry name" value="BLL0828 PROTEIN"/>
    <property type="match status" value="1"/>
</dbReference>
<gene>
    <name evidence="3" type="ORF">HME9304_01665</name>
</gene>
<dbReference type="SUPFAM" id="SSF69618">
    <property type="entry name" value="HemD-like"/>
    <property type="match status" value="1"/>
</dbReference>
<dbReference type="Pfam" id="PF02602">
    <property type="entry name" value="HEM4"/>
    <property type="match status" value="1"/>
</dbReference>
<dbReference type="InterPro" id="IPR011335">
    <property type="entry name" value="Restrct_endonuc-II-like"/>
</dbReference>
<feature type="domain" description="Tetrapyrrole biosynthesis uroporphyrinogen III synthase" evidence="1">
    <location>
        <begin position="168"/>
        <end position="356"/>
    </location>
</feature>
<accession>A0A2Z4LSA9</accession>
<feature type="domain" description="DUF559" evidence="2">
    <location>
        <begin position="4"/>
        <end position="109"/>
    </location>
</feature>
<proteinExistence type="predicted"/>
<dbReference type="Gene3D" id="3.40.960.10">
    <property type="entry name" value="VSR Endonuclease"/>
    <property type="match status" value="1"/>
</dbReference>
<dbReference type="Gene3D" id="3.40.50.10090">
    <property type="match status" value="2"/>
</dbReference>
<evidence type="ECO:0000259" key="2">
    <source>
        <dbReference type="Pfam" id="PF04480"/>
    </source>
</evidence>
<sequence>MNNKIQIARLLRKNQTKAEKKLWSHLRNRKLKNLKFRRQHPIKSYIVDFFCVEYGIIIELDGEYHKQINQAEKDRRRDIHLQSLGYKILRFENRMVFENVDIVFQYIIAAKEKQESYASERKEHLKKHSENTKKHLTPSLTLSRGSSITVLSTKILSPSQKELFLHSGLGLVEYNALDIEFLDVPIPNNFQNYIFTSKNAVKAFLKYSKKLDMSECNAFCVGEKTKAVLEENGLKIIATTENALDLGDFIIKKHQNEKFLFLCGNLRREELPNILSKNNVRYTEVKIYKTHLIPRRFDRVFNGILFFSPSGIKSYIQENSISKSLAFCIGNTTATEAKKYTDQIIIANKPTIENLLVQAIKYFKKHD</sequence>
<dbReference type="Pfam" id="PF04480">
    <property type="entry name" value="DUF559"/>
    <property type="match status" value="1"/>
</dbReference>
<dbReference type="KEGG" id="spon:HME9304_01665"/>
<keyword evidence="3" id="KW-0808">Transferase</keyword>
<dbReference type="InterPro" id="IPR047216">
    <property type="entry name" value="Endonuclease_DUF559_bact"/>
</dbReference>
<evidence type="ECO:0000313" key="4">
    <source>
        <dbReference type="Proteomes" id="UP000248536"/>
    </source>
</evidence>
<dbReference type="CDD" id="cd06578">
    <property type="entry name" value="HemD"/>
    <property type="match status" value="1"/>
</dbReference>
<dbReference type="EMBL" id="CP030104">
    <property type="protein sequence ID" value="AWX44662.1"/>
    <property type="molecule type" value="Genomic_DNA"/>
</dbReference>
<dbReference type="GO" id="GO:0032259">
    <property type="term" value="P:methylation"/>
    <property type="evidence" value="ECO:0007669"/>
    <property type="project" value="UniProtKB-KW"/>
</dbReference>
<evidence type="ECO:0000313" key="3">
    <source>
        <dbReference type="EMBL" id="AWX44662.1"/>
    </source>
</evidence>
<dbReference type="Proteomes" id="UP000248536">
    <property type="component" value="Chromosome"/>
</dbReference>
<organism evidence="3 4">
    <name type="scientific">Flagellimonas maritima</name>
    <dbReference type="NCBI Taxonomy" id="1383885"/>
    <lineage>
        <taxon>Bacteria</taxon>
        <taxon>Pseudomonadati</taxon>
        <taxon>Bacteroidota</taxon>
        <taxon>Flavobacteriia</taxon>
        <taxon>Flavobacteriales</taxon>
        <taxon>Flavobacteriaceae</taxon>
        <taxon>Flagellimonas</taxon>
    </lineage>
</organism>
<dbReference type="GO" id="GO:0004852">
    <property type="term" value="F:uroporphyrinogen-III synthase activity"/>
    <property type="evidence" value="ECO:0007669"/>
    <property type="project" value="InterPro"/>
</dbReference>
<dbReference type="GO" id="GO:0033014">
    <property type="term" value="P:tetrapyrrole biosynthetic process"/>
    <property type="evidence" value="ECO:0007669"/>
    <property type="project" value="InterPro"/>
</dbReference>
<dbReference type="InterPro" id="IPR003754">
    <property type="entry name" value="4pyrrol_synth_uPrphyn_synth"/>
</dbReference>
<keyword evidence="3" id="KW-0489">Methyltransferase</keyword>
<dbReference type="SUPFAM" id="SSF52980">
    <property type="entry name" value="Restriction endonuclease-like"/>
    <property type="match status" value="1"/>
</dbReference>
<dbReference type="EC" id="2.1.1.-" evidence="3"/>
<dbReference type="GO" id="GO:0008168">
    <property type="term" value="F:methyltransferase activity"/>
    <property type="evidence" value="ECO:0007669"/>
    <property type="project" value="UniProtKB-KW"/>
</dbReference>
<name>A0A2Z4LSA9_9FLAO</name>